<dbReference type="InterPro" id="IPR053392">
    <property type="entry name" value="Transposase_IS30-like"/>
</dbReference>
<proteinExistence type="predicted"/>
<reference evidence="3 5" key="1">
    <citation type="submission" date="2016-07" db="EMBL/GenBank/DDBJ databases">
        <title>Genome sequencing of Vibrio scophthalmi strain VS-05, an isolated from Paralichthys olivaceus.</title>
        <authorList>
            <person name="Han H.-J."/>
        </authorList>
    </citation>
    <scope>NUCLEOTIDE SEQUENCE [LARGE SCALE GENOMIC DNA]</scope>
    <source>
        <strain evidence="3 5">VS-05</strain>
    </source>
</reference>
<dbReference type="Gene3D" id="3.30.420.10">
    <property type="entry name" value="Ribonuclease H-like superfamily/Ribonuclease H"/>
    <property type="match status" value="1"/>
</dbReference>
<evidence type="ECO:0000259" key="2">
    <source>
        <dbReference type="PROSITE" id="PS50994"/>
    </source>
</evidence>
<dbReference type="RefSeq" id="WP_014386666.1">
    <property type="nucleotide sequence ID" value="NZ_CP016414.1"/>
</dbReference>
<dbReference type="EMBL" id="CP016415">
    <property type="protein sequence ID" value="ANU38274.1"/>
    <property type="molecule type" value="Genomic_DNA"/>
</dbReference>
<dbReference type="Pfam" id="PF13936">
    <property type="entry name" value="HTH_38"/>
    <property type="match status" value="1"/>
</dbReference>
<keyword evidence="1" id="KW-0233">DNA recombination</keyword>
<evidence type="ECO:0000256" key="1">
    <source>
        <dbReference type="ARBA" id="ARBA00023172"/>
    </source>
</evidence>
<dbReference type="InterPro" id="IPR051917">
    <property type="entry name" value="Transposase-Integrase"/>
</dbReference>
<dbReference type="PANTHER" id="PTHR10948">
    <property type="entry name" value="TRANSPOSASE"/>
    <property type="match status" value="1"/>
</dbReference>
<organism evidence="3 5">
    <name type="scientific">Vibrio scophthalmi</name>
    <dbReference type="NCBI Taxonomy" id="45658"/>
    <lineage>
        <taxon>Bacteria</taxon>
        <taxon>Pseudomonadati</taxon>
        <taxon>Pseudomonadota</taxon>
        <taxon>Gammaproteobacteria</taxon>
        <taxon>Vibrionales</taxon>
        <taxon>Vibrionaceae</taxon>
        <taxon>Vibrio</taxon>
    </lineage>
</organism>
<protein>
    <submittedName>
        <fullName evidence="3">Transposase for insertion sequence element IS4351</fullName>
    </submittedName>
</protein>
<dbReference type="InterPro" id="IPR001584">
    <property type="entry name" value="Integrase_cat-core"/>
</dbReference>
<dbReference type="InterPro" id="IPR012337">
    <property type="entry name" value="RNaseH-like_sf"/>
</dbReference>
<dbReference type="PANTHER" id="PTHR10948:SF23">
    <property type="entry name" value="TRANSPOSASE INSI FOR INSERTION SEQUENCE ELEMENT IS30A-RELATED"/>
    <property type="match status" value="1"/>
</dbReference>
<dbReference type="InterPro" id="IPR009057">
    <property type="entry name" value="Homeodomain-like_sf"/>
</dbReference>
<dbReference type="GO" id="GO:0015074">
    <property type="term" value="P:DNA integration"/>
    <property type="evidence" value="ECO:0007669"/>
    <property type="project" value="InterPro"/>
</dbReference>
<dbReference type="PROSITE" id="PS50994">
    <property type="entry name" value="INTEGRASE"/>
    <property type="match status" value="1"/>
</dbReference>
<dbReference type="Gene3D" id="1.10.10.60">
    <property type="entry name" value="Homeodomain-like"/>
    <property type="match status" value="1"/>
</dbReference>
<evidence type="ECO:0000313" key="3">
    <source>
        <dbReference type="EMBL" id="ANU37740.1"/>
    </source>
</evidence>
<dbReference type="GO" id="GO:0032196">
    <property type="term" value="P:transposition"/>
    <property type="evidence" value="ECO:0007669"/>
    <property type="project" value="TreeGrafter"/>
</dbReference>
<dbReference type="GeneID" id="96874663"/>
<dbReference type="GO" id="GO:0004803">
    <property type="term" value="F:transposase activity"/>
    <property type="evidence" value="ECO:0007669"/>
    <property type="project" value="TreeGrafter"/>
</dbReference>
<dbReference type="GO" id="GO:0003676">
    <property type="term" value="F:nucleic acid binding"/>
    <property type="evidence" value="ECO:0007669"/>
    <property type="project" value="InterPro"/>
</dbReference>
<accession>A0A1C7FCP2</accession>
<dbReference type="AlphaFoldDB" id="A0A1C7FCP2"/>
<name>A0A1C7FCP2_9VIBR</name>
<feature type="domain" description="Integrase catalytic" evidence="2">
    <location>
        <begin position="151"/>
        <end position="312"/>
    </location>
</feature>
<dbReference type="EMBL" id="CP016414">
    <property type="protein sequence ID" value="ANU37740.1"/>
    <property type="molecule type" value="Genomic_DNA"/>
</dbReference>
<dbReference type="InterPro" id="IPR025246">
    <property type="entry name" value="IS30-like_HTH"/>
</dbReference>
<dbReference type="SUPFAM" id="SSF53098">
    <property type="entry name" value="Ribonuclease H-like"/>
    <property type="match status" value="1"/>
</dbReference>
<dbReference type="NCBIfam" id="NF033563">
    <property type="entry name" value="transpos_IS30"/>
    <property type="match status" value="1"/>
</dbReference>
<sequence>MNYQQLTEGRRYQISALLERGISVSEIAKTVQCHRSTVYRELKRGSKGSHYCPSEAQVFSIKKRTSARKYRIPKERVDFIRLLLEADWSPEQISSVLTRVGASVSHEWIYRFVAQDKRLGGKLYRHLRQGHKRYRRGGKEKAPAIKNAVSIDDRPSIVDSKERLGDWEIDTVLGKHGTGAMVTILERKTRFYVVKKVPSKSADDVTQATIELLMPYKEHVHTITADNGREFAGHETIAKALEADVYFAHPYSSWERGANENANGLLRQYVKKGTDLTTVTDSDIEFAVSRINYRPKKCLDFKQPAIVFKEMTLAA</sequence>
<dbReference type="SUPFAM" id="SSF46689">
    <property type="entry name" value="Homeodomain-like"/>
    <property type="match status" value="1"/>
</dbReference>
<gene>
    <name evidence="3" type="ORF">VSVS05_02662</name>
    <name evidence="4" type="ORF">VSVS05_03236</name>
</gene>
<dbReference type="Proteomes" id="UP000092528">
    <property type="component" value="Chromosome 1"/>
</dbReference>
<dbReference type="GO" id="GO:0005829">
    <property type="term" value="C:cytosol"/>
    <property type="evidence" value="ECO:0007669"/>
    <property type="project" value="TreeGrafter"/>
</dbReference>
<evidence type="ECO:0000313" key="4">
    <source>
        <dbReference type="EMBL" id="ANU38274.1"/>
    </source>
</evidence>
<dbReference type="InterPro" id="IPR036397">
    <property type="entry name" value="RNaseH_sf"/>
</dbReference>
<dbReference type="PATRIC" id="fig|45658.7.peg.2622"/>
<evidence type="ECO:0000313" key="5">
    <source>
        <dbReference type="Proteomes" id="UP000092528"/>
    </source>
</evidence>
<dbReference type="Proteomes" id="UP000092528">
    <property type="component" value="Chromosome 2"/>
</dbReference>
<dbReference type="GO" id="GO:0006310">
    <property type="term" value="P:DNA recombination"/>
    <property type="evidence" value="ECO:0007669"/>
    <property type="project" value="UniProtKB-KW"/>
</dbReference>
<keyword evidence="5" id="KW-1185">Reference proteome</keyword>